<protein>
    <submittedName>
        <fullName evidence="1">1,4-beta-N-acetylmuramidase</fullName>
    </submittedName>
</protein>
<dbReference type="EMBL" id="DF968146">
    <property type="protein sequence ID" value="GAP05138.1"/>
    <property type="molecule type" value="Genomic_DNA"/>
</dbReference>
<dbReference type="AlphaFoldDB" id="A0A3F3HCU8"/>
<dbReference type="Gene3D" id="2.10.270.10">
    <property type="entry name" value="Cholin Binding"/>
    <property type="match status" value="1"/>
</dbReference>
<name>A0A3F3HCU8_9LACO</name>
<evidence type="ECO:0000313" key="1">
    <source>
        <dbReference type="EMBL" id="GAP05138.1"/>
    </source>
</evidence>
<proteinExistence type="predicted"/>
<gene>
    <name evidence="1" type="ORF">FTRO_0690020</name>
</gene>
<reference evidence="1" key="1">
    <citation type="journal article" date="2015" name="BMC Genomics">
        <title>Comparative genomics of Fructobacillus spp. and Leuconostoc spp. reveals niche-specific evolution of Fructobacillus spp.</title>
        <authorList>
            <person name="Endo A."/>
            <person name="Tanizawa Y."/>
            <person name="Tanaka N."/>
            <person name="Maeno S."/>
            <person name="Kumar H."/>
            <person name="Shiwa Y."/>
            <person name="Okada S."/>
            <person name="Yoshikawa H."/>
            <person name="Dicks L."/>
            <person name="Nakagawa J."/>
            <person name="Arita M."/>
        </authorList>
    </citation>
    <scope>NUCLEOTIDE SEQUENCE [LARGE SCALE GENOMIC DNA]</scope>
    <source>
        <strain evidence="1">F214-1</strain>
    </source>
</reference>
<organism evidence="1">
    <name type="scientific">Fructobacillus tropaeoli</name>
    <dbReference type="NCBI Taxonomy" id="709323"/>
    <lineage>
        <taxon>Bacteria</taxon>
        <taxon>Bacillati</taxon>
        <taxon>Bacillota</taxon>
        <taxon>Bacilli</taxon>
        <taxon>Lactobacillales</taxon>
        <taxon>Lactobacillaceae</taxon>
        <taxon>Fructobacillus</taxon>
    </lineage>
</organism>
<sequence>GKLYYFGNDGTFFMRTNQEVNDNGTIYYANADGSLTPKEGYIWDGSPANGGYRWYEDGQLYTGFRYYMGTYYWFVDGVRQNQGWRQAWGLTYWTDADGRAVQGNQSIDGKNYYFGNDGTYFVR</sequence>
<feature type="non-terminal residue" evidence="1">
    <location>
        <position position="1"/>
    </location>
</feature>
<dbReference type="Proteomes" id="UP000064514">
    <property type="component" value="Unassembled WGS sequence"/>
</dbReference>
<dbReference type="SUPFAM" id="SSF69360">
    <property type="entry name" value="Cell wall binding repeat"/>
    <property type="match status" value="1"/>
</dbReference>
<accession>A0A3F3HCU8</accession>